<dbReference type="RefSeq" id="XP_043007129.1">
    <property type="nucleotide sequence ID" value="XM_043154672.1"/>
</dbReference>
<dbReference type="EMBL" id="CM032186">
    <property type="protein sequence ID" value="KAG7090659.1"/>
    <property type="molecule type" value="Genomic_DNA"/>
</dbReference>
<proteinExistence type="predicted"/>
<organism evidence="1 2">
    <name type="scientific">Marasmius oreades</name>
    <name type="common">fairy-ring Marasmius</name>
    <dbReference type="NCBI Taxonomy" id="181124"/>
    <lineage>
        <taxon>Eukaryota</taxon>
        <taxon>Fungi</taxon>
        <taxon>Dikarya</taxon>
        <taxon>Basidiomycota</taxon>
        <taxon>Agaricomycotina</taxon>
        <taxon>Agaricomycetes</taxon>
        <taxon>Agaricomycetidae</taxon>
        <taxon>Agaricales</taxon>
        <taxon>Marasmiineae</taxon>
        <taxon>Marasmiaceae</taxon>
        <taxon>Marasmius</taxon>
    </lineage>
</organism>
<dbReference type="GeneID" id="66078834"/>
<comment type="caution">
    <text evidence="1">The sequence shown here is derived from an EMBL/GenBank/DDBJ whole genome shotgun (WGS) entry which is preliminary data.</text>
</comment>
<keyword evidence="2" id="KW-1185">Reference proteome</keyword>
<name>A0A9P7RVS2_9AGAR</name>
<gene>
    <name evidence="1" type="ORF">E1B28_009758</name>
</gene>
<accession>A0A9P7RVS2</accession>
<reference evidence="1" key="1">
    <citation type="journal article" date="2021" name="Genome Biol. Evol.">
        <title>The assembled and annotated genome of the fairy-ring fungus Marasmius oreades.</title>
        <authorList>
            <person name="Hiltunen M."/>
            <person name="Ament-Velasquez S.L."/>
            <person name="Johannesson H."/>
        </authorList>
    </citation>
    <scope>NUCLEOTIDE SEQUENCE</scope>
    <source>
        <strain evidence="1">03SP1</strain>
    </source>
</reference>
<dbReference type="KEGG" id="more:E1B28_009758"/>
<dbReference type="AlphaFoldDB" id="A0A9P7RVS2"/>
<evidence type="ECO:0000313" key="1">
    <source>
        <dbReference type="EMBL" id="KAG7090659.1"/>
    </source>
</evidence>
<dbReference type="Proteomes" id="UP001049176">
    <property type="component" value="Chromosome 6"/>
</dbReference>
<protein>
    <submittedName>
        <fullName evidence="1">Uncharacterized protein</fullName>
    </submittedName>
</protein>
<evidence type="ECO:0000313" key="2">
    <source>
        <dbReference type="Proteomes" id="UP001049176"/>
    </source>
</evidence>
<sequence length="145" mass="16246">MLYLSAYPTIFDPRNFASAKDSVLSLAVETHKLYYEMDRVVCMGLPAASEGICFLWSTSTRPWYRLVGLSQGPLYNIEHGGNFLPDFIGWTANDELHVLGPSFGGMIAPGMHPPSILLYQVRYHRIPPIKTILSPSSLALVQDWM</sequence>